<feature type="transmembrane region" description="Helical" evidence="1">
    <location>
        <begin position="12"/>
        <end position="32"/>
    </location>
</feature>
<protein>
    <submittedName>
        <fullName evidence="2">Uncharacterized protein</fullName>
    </submittedName>
</protein>
<dbReference type="Proteomes" id="UP000325395">
    <property type="component" value="Unassembled WGS sequence"/>
</dbReference>
<gene>
    <name evidence="2" type="ORF">BDV36DRAFT_224746</name>
</gene>
<reference evidence="2 3" key="1">
    <citation type="submission" date="2019-04" db="EMBL/GenBank/DDBJ databases">
        <authorList>
            <consortium name="DOE Joint Genome Institute"/>
            <person name="Mondo S."/>
            <person name="Kjaerbolling I."/>
            <person name="Vesth T."/>
            <person name="Frisvad J.C."/>
            <person name="Nybo J.L."/>
            <person name="Theobald S."/>
            <person name="Kildgaard S."/>
            <person name="Isbrandt T."/>
            <person name="Kuo A."/>
            <person name="Sato A."/>
            <person name="Lyhne E.K."/>
            <person name="Kogle M.E."/>
            <person name="Wiebenga A."/>
            <person name="Kun R.S."/>
            <person name="Lubbers R.J."/>
            <person name="Makela M.R."/>
            <person name="Barry K."/>
            <person name="Chovatia M."/>
            <person name="Clum A."/>
            <person name="Daum C."/>
            <person name="Haridas S."/>
            <person name="He G."/>
            <person name="LaButti K."/>
            <person name="Lipzen A."/>
            <person name="Riley R."/>
            <person name="Salamov A."/>
            <person name="Simmons B.A."/>
            <person name="Magnuson J.K."/>
            <person name="Henrissat B."/>
            <person name="Mortensen U.H."/>
            <person name="Larsen T.O."/>
            <person name="Devries R.P."/>
            <person name="Grigoriev I.V."/>
            <person name="Machida M."/>
            <person name="Baker S.E."/>
            <person name="Andersen M.R."/>
            <person name="Cantor M.N."/>
            <person name="Hua S.X."/>
        </authorList>
    </citation>
    <scope>NUCLEOTIDE SEQUENCE [LARGE SCALE GENOMIC DNA]</scope>
    <source>
        <strain evidence="2 3">CBS 117616</strain>
    </source>
</reference>
<sequence>MYMYTACNAEWGVCVCVCVMQVHVSLSASIMLTTAKQKLRKHVDHKGWKDSTCHWHYYP</sequence>
<dbReference type="EMBL" id="ML735767">
    <property type="protein sequence ID" value="KAE8415459.1"/>
    <property type="molecule type" value="Genomic_DNA"/>
</dbReference>
<accession>A0ABQ6WE80</accession>
<organism evidence="2 3">
    <name type="scientific">Aspergillus pseudocaelatus</name>
    <dbReference type="NCBI Taxonomy" id="1825620"/>
    <lineage>
        <taxon>Eukaryota</taxon>
        <taxon>Fungi</taxon>
        <taxon>Dikarya</taxon>
        <taxon>Ascomycota</taxon>
        <taxon>Pezizomycotina</taxon>
        <taxon>Eurotiomycetes</taxon>
        <taxon>Eurotiomycetidae</taxon>
        <taxon>Eurotiales</taxon>
        <taxon>Aspergillaceae</taxon>
        <taxon>Aspergillus</taxon>
        <taxon>Aspergillus subgen. Circumdati</taxon>
    </lineage>
</organism>
<keyword evidence="1" id="KW-1133">Transmembrane helix</keyword>
<keyword evidence="1" id="KW-0472">Membrane</keyword>
<evidence type="ECO:0000313" key="2">
    <source>
        <dbReference type="EMBL" id="KAE8415459.1"/>
    </source>
</evidence>
<name>A0ABQ6WE80_9EURO</name>
<proteinExistence type="predicted"/>
<evidence type="ECO:0000256" key="1">
    <source>
        <dbReference type="SAM" id="Phobius"/>
    </source>
</evidence>
<keyword evidence="1" id="KW-0812">Transmembrane</keyword>
<keyword evidence="3" id="KW-1185">Reference proteome</keyword>
<evidence type="ECO:0000313" key="3">
    <source>
        <dbReference type="Proteomes" id="UP000325395"/>
    </source>
</evidence>